<gene>
    <name evidence="3" type="primary">LOC104705515</name>
</gene>
<name>A0ABM0T291_CAMSA</name>
<evidence type="ECO:0000313" key="2">
    <source>
        <dbReference type="Proteomes" id="UP000694864"/>
    </source>
</evidence>
<keyword evidence="2" id="KW-1185">Reference proteome</keyword>
<proteinExistence type="predicted"/>
<organism evidence="2 3">
    <name type="scientific">Camelina sativa</name>
    <name type="common">False flax</name>
    <name type="synonym">Myagrum sativum</name>
    <dbReference type="NCBI Taxonomy" id="90675"/>
    <lineage>
        <taxon>Eukaryota</taxon>
        <taxon>Viridiplantae</taxon>
        <taxon>Streptophyta</taxon>
        <taxon>Embryophyta</taxon>
        <taxon>Tracheophyta</taxon>
        <taxon>Spermatophyta</taxon>
        <taxon>Magnoliopsida</taxon>
        <taxon>eudicotyledons</taxon>
        <taxon>Gunneridae</taxon>
        <taxon>Pentapetalae</taxon>
        <taxon>rosids</taxon>
        <taxon>malvids</taxon>
        <taxon>Brassicales</taxon>
        <taxon>Brassicaceae</taxon>
        <taxon>Camelineae</taxon>
        <taxon>Camelina</taxon>
    </lineage>
</organism>
<dbReference type="RefSeq" id="XP_010419836.1">
    <property type="nucleotide sequence ID" value="XM_010421534.1"/>
</dbReference>
<accession>A0ABM0T291</accession>
<protein>
    <submittedName>
        <fullName evidence="3">Uncharacterized protein LOC104705515</fullName>
    </submittedName>
</protein>
<dbReference type="InterPro" id="IPR004252">
    <property type="entry name" value="Probable_transposase_24"/>
</dbReference>
<dbReference type="Pfam" id="PF03004">
    <property type="entry name" value="Transposase_24"/>
    <property type="match status" value="1"/>
</dbReference>
<evidence type="ECO:0000256" key="1">
    <source>
        <dbReference type="SAM" id="MobiDB-lite"/>
    </source>
</evidence>
<feature type="region of interest" description="Disordered" evidence="1">
    <location>
        <begin position="38"/>
        <end position="69"/>
    </location>
</feature>
<reference evidence="2" key="1">
    <citation type="journal article" date="2014" name="Nat. Commun.">
        <title>The emerging biofuel crop Camelina sativa retains a highly undifferentiated hexaploid genome structure.</title>
        <authorList>
            <person name="Kagale S."/>
            <person name="Koh C."/>
            <person name="Nixon J."/>
            <person name="Bollina V."/>
            <person name="Clarke W.E."/>
            <person name="Tuteja R."/>
            <person name="Spillane C."/>
            <person name="Robinson S.J."/>
            <person name="Links M.G."/>
            <person name="Clarke C."/>
            <person name="Higgins E.E."/>
            <person name="Huebert T."/>
            <person name="Sharpe A.G."/>
            <person name="Parkin I.A."/>
        </authorList>
    </citation>
    <scope>NUCLEOTIDE SEQUENCE [LARGE SCALE GENOMIC DNA]</scope>
    <source>
        <strain evidence="2">cv. DH55</strain>
    </source>
</reference>
<dbReference type="GeneID" id="104705515"/>
<evidence type="ECO:0000313" key="3">
    <source>
        <dbReference type="RefSeq" id="XP_010419836.1"/>
    </source>
</evidence>
<dbReference type="Proteomes" id="UP000694864">
    <property type="component" value="Chromosome 1"/>
</dbReference>
<sequence>MEVELGRPPTIPEVFLRTHTKKDGTFVDKKAQAVHEAYKKRREAKLAAQDNDESSDGTSRRSELSHEEDDELFLQSTYINDRGTYFGVGSLGSYIIGKRKYPGSSSTFTTLQQQLEDANRKIEEQAALQAERDAEASRVAAEALRVASEQQAEISRLVSFLKTNPNNVAFLESQTNDLNPADFQS</sequence>
<reference evidence="3" key="2">
    <citation type="submission" date="2025-08" db="UniProtKB">
        <authorList>
            <consortium name="RefSeq"/>
        </authorList>
    </citation>
    <scope>IDENTIFICATION</scope>
    <source>
        <tissue evidence="3">Leaf</tissue>
    </source>
</reference>